<proteinExistence type="inferred from homology"/>
<dbReference type="InterPro" id="IPR036236">
    <property type="entry name" value="Znf_C2H2_sf"/>
</dbReference>
<gene>
    <name evidence="12" type="primary">BQ5605_C021g09301</name>
    <name evidence="12" type="ORF">BQ5605_C021G09301</name>
</gene>
<dbReference type="PANTHER" id="PTHR46095">
    <property type="entry name" value="ZINC FINGER PROTEIN 593"/>
    <property type="match status" value="1"/>
</dbReference>
<keyword evidence="4" id="KW-0690">Ribosome biogenesis</keyword>
<evidence type="ECO:0000256" key="5">
    <source>
        <dbReference type="ARBA" id="ARBA00022723"/>
    </source>
</evidence>
<keyword evidence="7" id="KW-0862">Zinc</keyword>
<dbReference type="SUPFAM" id="SSF57667">
    <property type="entry name" value="beta-beta-alpha zinc fingers"/>
    <property type="match status" value="1"/>
</dbReference>
<comment type="subcellular location">
    <subcellularLocation>
        <location evidence="2">Cytoplasm</location>
    </subcellularLocation>
    <subcellularLocation>
        <location evidence="1">Nucleus</location>
    </subcellularLocation>
</comment>
<evidence type="ECO:0000256" key="3">
    <source>
        <dbReference type="ARBA" id="ARBA00022490"/>
    </source>
</evidence>
<keyword evidence="6" id="KW-0863">Zinc-finger</keyword>
<feature type="compositionally biased region" description="Basic residues" evidence="10">
    <location>
        <begin position="1"/>
        <end position="13"/>
    </location>
</feature>
<evidence type="ECO:0000256" key="9">
    <source>
        <dbReference type="ARBA" id="ARBA00038064"/>
    </source>
</evidence>
<dbReference type="InterPro" id="IPR022755">
    <property type="entry name" value="Znf_C2H2_jaz"/>
</dbReference>
<name>A0A2X0PE39_9BASI</name>
<dbReference type="PANTHER" id="PTHR46095:SF1">
    <property type="entry name" value="ZINC FINGER PROTEIN 593"/>
    <property type="match status" value="1"/>
</dbReference>
<feature type="region of interest" description="Disordered" evidence="10">
    <location>
        <begin position="120"/>
        <end position="148"/>
    </location>
</feature>
<accession>A0A2X0PE39</accession>
<dbReference type="Gene3D" id="3.30.160.60">
    <property type="entry name" value="Classic Zinc Finger"/>
    <property type="match status" value="1"/>
</dbReference>
<dbReference type="PROSITE" id="PS00028">
    <property type="entry name" value="ZINC_FINGER_C2H2_1"/>
    <property type="match status" value="1"/>
</dbReference>
<evidence type="ECO:0000256" key="10">
    <source>
        <dbReference type="SAM" id="MobiDB-lite"/>
    </source>
</evidence>
<dbReference type="STRING" id="796604.A0A2X0PE39"/>
<dbReference type="Proteomes" id="UP000249464">
    <property type="component" value="Unassembled WGS sequence"/>
</dbReference>
<keyword evidence="8" id="KW-0539">Nucleus</keyword>
<organism evidence="12 13">
    <name type="scientific">Microbotryum silenes-dioicae</name>
    <dbReference type="NCBI Taxonomy" id="796604"/>
    <lineage>
        <taxon>Eukaryota</taxon>
        <taxon>Fungi</taxon>
        <taxon>Dikarya</taxon>
        <taxon>Basidiomycota</taxon>
        <taxon>Pucciniomycotina</taxon>
        <taxon>Microbotryomycetes</taxon>
        <taxon>Microbotryales</taxon>
        <taxon>Microbotryaceae</taxon>
        <taxon>Microbotryum</taxon>
    </lineage>
</organism>
<dbReference type="AlphaFoldDB" id="A0A2X0PE39"/>
<dbReference type="SMART" id="SM00451">
    <property type="entry name" value="ZnF_U1"/>
    <property type="match status" value="1"/>
</dbReference>
<sequence>MGRVRRSRTHSNPKKNQAPGQKTRRYTRDLDQIHDDMKDGGKAKMIDTMQHKDLEDLPGMAQHHCLSCARYFADAVSLATHKTSKPHKRRLKKLQEEPYTIEESRRAAGLGVDKGAFTKRREEAEAAQAAPTSGVATAVGAGTKEMQE</sequence>
<protein>
    <submittedName>
        <fullName evidence="12">BQ5605_C021g09301 protein</fullName>
    </submittedName>
</protein>
<evidence type="ECO:0000259" key="11">
    <source>
        <dbReference type="PROSITE" id="PS00028"/>
    </source>
</evidence>
<dbReference type="GO" id="GO:0003676">
    <property type="term" value="F:nucleic acid binding"/>
    <property type="evidence" value="ECO:0007669"/>
    <property type="project" value="InterPro"/>
</dbReference>
<evidence type="ECO:0000256" key="4">
    <source>
        <dbReference type="ARBA" id="ARBA00022517"/>
    </source>
</evidence>
<dbReference type="GO" id="GO:0005634">
    <property type="term" value="C:nucleus"/>
    <property type="evidence" value="ECO:0007669"/>
    <property type="project" value="UniProtKB-SubCell"/>
</dbReference>
<dbReference type="InterPro" id="IPR051879">
    <property type="entry name" value="C2H2-ZF_Maturation_Protein"/>
</dbReference>
<keyword evidence="5" id="KW-0479">Metal-binding</keyword>
<evidence type="ECO:0000313" key="12">
    <source>
        <dbReference type="EMBL" id="SGZ20791.1"/>
    </source>
</evidence>
<evidence type="ECO:0000313" key="13">
    <source>
        <dbReference type="Proteomes" id="UP000249464"/>
    </source>
</evidence>
<comment type="similarity">
    <text evidence="9">Belongs to the ZNF593/BUD20 C2H2-type zinc-finger protein family.</text>
</comment>
<dbReference type="EMBL" id="FQNC01000083">
    <property type="protein sequence ID" value="SGZ20791.1"/>
    <property type="molecule type" value="Genomic_DNA"/>
</dbReference>
<evidence type="ECO:0000256" key="8">
    <source>
        <dbReference type="ARBA" id="ARBA00023242"/>
    </source>
</evidence>
<dbReference type="GO" id="GO:0005737">
    <property type="term" value="C:cytoplasm"/>
    <property type="evidence" value="ECO:0007669"/>
    <property type="project" value="UniProtKB-SubCell"/>
</dbReference>
<dbReference type="InterPro" id="IPR003604">
    <property type="entry name" value="Matrin/U1-like-C_Znf_C2H2"/>
</dbReference>
<dbReference type="GO" id="GO:0043021">
    <property type="term" value="F:ribonucleoprotein complex binding"/>
    <property type="evidence" value="ECO:0007669"/>
    <property type="project" value="UniProtKB-ARBA"/>
</dbReference>
<keyword evidence="13" id="KW-1185">Reference proteome</keyword>
<dbReference type="GO" id="GO:0042254">
    <property type="term" value="P:ribosome biogenesis"/>
    <property type="evidence" value="ECO:0007669"/>
    <property type="project" value="UniProtKB-KW"/>
</dbReference>
<dbReference type="Pfam" id="PF12171">
    <property type="entry name" value="zf-C2H2_jaz"/>
    <property type="match status" value="1"/>
</dbReference>
<reference evidence="12 13" key="1">
    <citation type="submission" date="2016-11" db="EMBL/GenBank/DDBJ databases">
        <authorList>
            <person name="Jaros S."/>
            <person name="Januszkiewicz K."/>
            <person name="Wedrychowicz H."/>
        </authorList>
    </citation>
    <scope>NUCLEOTIDE SEQUENCE [LARGE SCALE GENOMIC DNA]</scope>
</reference>
<keyword evidence="3" id="KW-0963">Cytoplasm</keyword>
<evidence type="ECO:0000256" key="6">
    <source>
        <dbReference type="ARBA" id="ARBA00022771"/>
    </source>
</evidence>
<dbReference type="InterPro" id="IPR013087">
    <property type="entry name" value="Znf_C2H2_type"/>
</dbReference>
<feature type="domain" description="C2H2-type" evidence="11">
    <location>
        <begin position="65"/>
        <end position="87"/>
    </location>
</feature>
<feature type="region of interest" description="Disordered" evidence="10">
    <location>
        <begin position="1"/>
        <end position="29"/>
    </location>
</feature>
<evidence type="ECO:0000256" key="7">
    <source>
        <dbReference type="ARBA" id="ARBA00022833"/>
    </source>
</evidence>
<evidence type="ECO:0000256" key="1">
    <source>
        <dbReference type="ARBA" id="ARBA00004123"/>
    </source>
</evidence>
<evidence type="ECO:0000256" key="2">
    <source>
        <dbReference type="ARBA" id="ARBA00004496"/>
    </source>
</evidence>
<dbReference type="GO" id="GO:0008270">
    <property type="term" value="F:zinc ion binding"/>
    <property type="evidence" value="ECO:0007669"/>
    <property type="project" value="UniProtKB-KW"/>
</dbReference>
<dbReference type="FunFam" id="3.30.160.60:FF:000299">
    <property type="entry name" value="Zinc finger protein 593"/>
    <property type="match status" value="1"/>
</dbReference>